<evidence type="ECO:0000256" key="2">
    <source>
        <dbReference type="SAM" id="Phobius"/>
    </source>
</evidence>
<evidence type="ECO:0008006" key="4">
    <source>
        <dbReference type="Google" id="ProtNLM"/>
    </source>
</evidence>
<keyword evidence="2" id="KW-1133">Transmembrane helix</keyword>
<dbReference type="EMBL" id="OY288114">
    <property type="protein sequence ID" value="CAJ0862255.1"/>
    <property type="molecule type" value="Genomic_DNA"/>
</dbReference>
<keyword evidence="2" id="KW-0472">Membrane</keyword>
<name>A0AA48RAG3_9ZZZZ</name>
<gene>
    <name evidence="3" type="ORF">AMST5_01473</name>
</gene>
<feature type="region of interest" description="Disordered" evidence="1">
    <location>
        <begin position="1"/>
        <end position="48"/>
    </location>
</feature>
<sequence>MAMTESSRPLWRASPPEIAAEASSAPVDASGEEEFWSREATRPAARDLPPARRDRWPIVATIIAIVMGATALIAMREKIVRILPPAAIGYRALGLPVNLAGLELRGVRSRIEMDGARKVLITEGEIANIRRDENKVPPLTLAVRDSSGLQRYAWTAPSPKTRLAPGETIAFRARLASPPEDGADVLVRFAHLDEAKPAK</sequence>
<feature type="transmembrane region" description="Helical" evidence="2">
    <location>
        <begin position="56"/>
        <end position="75"/>
    </location>
</feature>
<accession>A0AA48RAG3</accession>
<dbReference type="AlphaFoldDB" id="A0AA48RAG3"/>
<feature type="compositionally biased region" description="Low complexity" evidence="1">
    <location>
        <begin position="13"/>
        <end position="26"/>
    </location>
</feature>
<evidence type="ECO:0000313" key="3">
    <source>
        <dbReference type="EMBL" id="CAJ0862255.1"/>
    </source>
</evidence>
<feature type="compositionally biased region" description="Basic and acidic residues" evidence="1">
    <location>
        <begin position="35"/>
        <end position="48"/>
    </location>
</feature>
<reference evidence="3" key="1">
    <citation type="submission" date="2023-07" db="EMBL/GenBank/DDBJ databases">
        <authorList>
            <person name="Pelsma A.J. K."/>
        </authorList>
    </citation>
    <scope>NUCLEOTIDE SEQUENCE</scope>
</reference>
<protein>
    <recommendedName>
        <fullName evidence="4">DUF3426 domain-containing protein</fullName>
    </recommendedName>
</protein>
<evidence type="ECO:0000256" key="1">
    <source>
        <dbReference type="SAM" id="MobiDB-lite"/>
    </source>
</evidence>
<proteinExistence type="predicted"/>
<keyword evidence="2" id="KW-0812">Transmembrane</keyword>
<organism evidence="3">
    <name type="scientific">freshwater sediment metagenome</name>
    <dbReference type="NCBI Taxonomy" id="556182"/>
    <lineage>
        <taxon>unclassified sequences</taxon>
        <taxon>metagenomes</taxon>
        <taxon>ecological metagenomes</taxon>
    </lineage>
</organism>